<evidence type="ECO:0000259" key="1">
    <source>
        <dbReference type="Pfam" id="PF21703"/>
    </source>
</evidence>
<evidence type="ECO:0000313" key="3">
    <source>
        <dbReference type="Proteomes" id="UP000249393"/>
    </source>
</evidence>
<evidence type="ECO:0000313" key="2">
    <source>
        <dbReference type="EMBL" id="PZR35770.1"/>
    </source>
</evidence>
<protein>
    <recommendedName>
        <fullName evidence="1">Capsid Gp10A/Gp10B-like domain-containing protein</fullName>
    </recommendedName>
</protein>
<reference evidence="2 3" key="1">
    <citation type="submission" date="2017-08" db="EMBL/GenBank/DDBJ databases">
        <title>Infants hospitalized years apart are colonized by the same room-sourced microbial strains.</title>
        <authorList>
            <person name="Brooks B."/>
            <person name="Olm M.R."/>
            <person name="Firek B.A."/>
            <person name="Baker R."/>
            <person name="Thomas B.C."/>
            <person name="Morowitz M.J."/>
            <person name="Banfield J.F."/>
        </authorList>
    </citation>
    <scope>NUCLEOTIDE SEQUENCE [LARGE SCALE GENOMIC DNA]</scope>
    <source>
        <strain evidence="2">S2_003_000_R2_4</strain>
    </source>
</reference>
<dbReference type="InterPro" id="IPR049301">
    <property type="entry name" value="Capsid_Gp10A/Gp10B-like_dom"/>
</dbReference>
<dbReference type="RefSeq" id="WP_304275194.1">
    <property type="nucleotide sequence ID" value="NZ_QFQZ01000012.1"/>
</dbReference>
<gene>
    <name evidence="2" type="ORF">DI526_05640</name>
</gene>
<sequence>MTTSTPNRPGIKQGGSGGNYELLLDLYGGEVATAFETTTIMRDKHMVKTLEKGKQFRFPATWRTSVAYHTPGTDILGNQIPHTEIVVSPDDKLISHVFVADIDEILNHYDVRAPYTAELGQALARFYDTNVMRRVVQAARSGALFTGDQGGTVLTNAGYGTDASTLINGLSAGKEQMDLKDVPIDTQPVYAVLPTSLWYMVARSDKNLNKDYNGGTSSIRDMALQTIDGITILKSNLTPFGTNDSANAAIPAKYRANFSTTVGALWTPYAVATAEVQGLSSQIVDQPDKQGTLMLARLMVGTDPLRSKCAVELKTA</sequence>
<comment type="caution">
    <text evidence="2">The sequence shown here is derived from an EMBL/GenBank/DDBJ whole genome shotgun (WGS) entry which is preliminary data.</text>
</comment>
<feature type="domain" description="Capsid Gp10A/Gp10B-like" evidence="1">
    <location>
        <begin position="59"/>
        <end position="314"/>
    </location>
</feature>
<accession>A0A2W5V7H3</accession>
<organism evidence="2 3">
    <name type="scientific">Caulobacter segnis</name>
    <dbReference type="NCBI Taxonomy" id="88688"/>
    <lineage>
        <taxon>Bacteria</taxon>
        <taxon>Pseudomonadati</taxon>
        <taxon>Pseudomonadota</taxon>
        <taxon>Alphaproteobacteria</taxon>
        <taxon>Caulobacterales</taxon>
        <taxon>Caulobacteraceae</taxon>
        <taxon>Caulobacter</taxon>
    </lineage>
</organism>
<dbReference type="Proteomes" id="UP000249393">
    <property type="component" value="Unassembled WGS sequence"/>
</dbReference>
<proteinExistence type="predicted"/>
<name>A0A2W5V7H3_9CAUL</name>
<dbReference type="AlphaFoldDB" id="A0A2W5V7H3"/>
<dbReference type="Pfam" id="PF21703">
    <property type="entry name" value="Gp10A-like"/>
    <property type="match status" value="1"/>
</dbReference>
<dbReference type="EMBL" id="QFQZ01000012">
    <property type="protein sequence ID" value="PZR35770.1"/>
    <property type="molecule type" value="Genomic_DNA"/>
</dbReference>